<evidence type="ECO:0000313" key="2">
    <source>
        <dbReference type="EMBL" id="KIO21558.1"/>
    </source>
</evidence>
<keyword evidence="3" id="KW-1185">Reference proteome</keyword>
<dbReference type="STRING" id="1051891.A0A0C3KJB3"/>
<dbReference type="HOGENOM" id="CLU_2360416_0_0_1"/>
<gene>
    <name evidence="2" type="ORF">M407DRAFT_10351</name>
</gene>
<feature type="compositionally biased region" description="Low complexity" evidence="1">
    <location>
        <begin position="64"/>
        <end position="74"/>
    </location>
</feature>
<feature type="non-terminal residue" evidence="2">
    <location>
        <position position="1"/>
    </location>
</feature>
<evidence type="ECO:0000313" key="3">
    <source>
        <dbReference type="Proteomes" id="UP000054248"/>
    </source>
</evidence>
<dbReference type="OrthoDB" id="3256581at2759"/>
<organism evidence="2 3">
    <name type="scientific">Tulasnella calospora MUT 4182</name>
    <dbReference type="NCBI Taxonomy" id="1051891"/>
    <lineage>
        <taxon>Eukaryota</taxon>
        <taxon>Fungi</taxon>
        <taxon>Dikarya</taxon>
        <taxon>Basidiomycota</taxon>
        <taxon>Agaricomycotina</taxon>
        <taxon>Agaricomycetes</taxon>
        <taxon>Cantharellales</taxon>
        <taxon>Tulasnellaceae</taxon>
        <taxon>Tulasnella</taxon>
    </lineage>
</organism>
<reference evidence="2 3" key="1">
    <citation type="submission" date="2014-04" db="EMBL/GenBank/DDBJ databases">
        <authorList>
            <consortium name="DOE Joint Genome Institute"/>
            <person name="Kuo A."/>
            <person name="Girlanda M."/>
            <person name="Perotto S."/>
            <person name="Kohler A."/>
            <person name="Nagy L.G."/>
            <person name="Floudas D."/>
            <person name="Copeland A."/>
            <person name="Barry K.W."/>
            <person name="Cichocki N."/>
            <person name="Veneault-Fourrey C."/>
            <person name="LaButti K."/>
            <person name="Lindquist E.A."/>
            <person name="Lipzen A."/>
            <person name="Lundell T."/>
            <person name="Morin E."/>
            <person name="Murat C."/>
            <person name="Sun H."/>
            <person name="Tunlid A."/>
            <person name="Henrissat B."/>
            <person name="Grigoriev I.V."/>
            <person name="Hibbett D.S."/>
            <person name="Martin F."/>
            <person name="Nordberg H.P."/>
            <person name="Cantor M.N."/>
            <person name="Hua S.X."/>
        </authorList>
    </citation>
    <scope>NUCLEOTIDE SEQUENCE [LARGE SCALE GENOMIC DNA]</scope>
    <source>
        <strain evidence="2 3">MUT 4182</strain>
    </source>
</reference>
<dbReference type="Proteomes" id="UP000054248">
    <property type="component" value="Unassembled WGS sequence"/>
</dbReference>
<protein>
    <submittedName>
        <fullName evidence="2">Uncharacterized protein</fullName>
    </submittedName>
</protein>
<feature type="region of interest" description="Disordered" evidence="1">
    <location>
        <begin position="56"/>
        <end position="77"/>
    </location>
</feature>
<dbReference type="AlphaFoldDB" id="A0A0C3KJB3"/>
<evidence type="ECO:0000256" key="1">
    <source>
        <dbReference type="SAM" id="MobiDB-lite"/>
    </source>
</evidence>
<proteinExistence type="predicted"/>
<name>A0A0C3KJB3_9AGAM</name>
<reference evidence="3" key="2">
    <citation type="submission" date="2015-01" db="EMBL/GenBank/DDBJ databases">
        <title>Evolutionary Origins and Diversification of the Mycorrhizal Mutualists.</title>
        <authorList>
            <consortium name="DOE Joint Genome Institute"/>
            <consortium name="Mycorrhizal Genomics Consortium"/>
            <person name="Kohler A."/>
            <person name="Kuo A."/>
            <person name="Nagy L.G."/>
            <person name="Floudas D."/>
            <person name="Copeland A."/>
            <person name="Barry K.W."/>
            <person name="Cichocki N."/>
            <person name="Veneault-Fourrey C."/>
            <person name="LaButti K."/>
            <person name="Lindquist E.A."/>
            <person name="Lipzen A."/>
            <person name="Lundell T."/>
            <person name="Morin E."/>
            <person name="Murat C."/>
            <person name="Riley R."/>
            <person name="Ohm R."/>
            <person name="Sun H."/>
            <person name="Tunlid A."/>
            <person name="Henrissat B."/>
            <person name="Grigoriev I.V."/>
            <person name="Hibbett D.S."/>
            <person name="Martin F."/>
        </authorList>
    </citation>
    <scope>NUCLEOTIDE SEQUENCE [LARGE SCALE GENOMIC DNA]</scope>
    <source>
        <strain evidence="3">MUT 4182</strain>
    </source>
</reference>
<accession>A0A0C3KJB3</accession>
<sequence>PAFGSIRTTHTETTPNGTTQQHLNIRCTLIDIARATGLRHEDVAFAMEECGLLMRRKKEGNGPGSANGSASGSGDVPEEREIIYISAEMVEKVAKERRVKHKCILDQAHVLL</sequence>
<dbReference type="EMBL" id="KN823135">
    <property type="protein sequence ID" value="KIO21558.1"/>
    <property type="molecule type" value="Genomic_DNA"/>
</dbReference>